<proteinExistence type="predicted"/>
<reference evidence="2" key="1">
    <citation type="submission" date="2021-02" db="EMBL/GenBank/DDBJ databases">
        <authorList>
            <person name="Nowell W R."/>
        </authorList>
    </citation>
    <scope>NUCLEOTIDE SEQUENCE</scope>
</reference>
<evidence type="ECO:0000313" key="2">
    <source>
        <dbReference type="EMBL" id="CAF1018946.1"/>
    </source>
</evidence>
<feature type="domain" description="F-box" evidence="1">
    <location>
        <begin position="40"/>
        <end position="78"/>
    </location>
</feature>
<accession>A0A814I9X9</accession>
<evidence type="ECO:0000313" key="3">
    <source>
        <dbReference type="Proteomes" id="UP000663828"/>
    </source>
</evidence>
<comment type="caution">
    <text evidence="2">The sequence shown here is derived from an EMBL/GenBank/DDBJ whole genome shotgun (WGS) entry which is preliminary data.</text>
</comment>
<organism evidence="2 3">
    <name type="scientific">Adineta ricciae</name>
    <name type="common">Rotifer</name>
    <dbReference type="NCBI Taxonomy" id="249248"/>
    <lineage>
        <taxon>Eukaryota</taxon>
        <taxon>Metazoa</taxon>
        <taxon>Spiralia</taxon>
        <taxon>Gnathifera</taxon>
        <taxon>Rotifera</taxon>
        <taxon>Eurotatoria</taxon>
        <taxon>Bdelloidea</taxon>
        <taxon>Adinetida</taxon>
        <taxon>Adinetidae</taxon>
        <taxon>Adineta</taxon>
    </lineage>
</organism>
<dbReference type="InterPro" id="IPR001810">
    <property type="entry name" value="F-box_dom"/>
</dbReference>
<protein>
    <recommendedName>
        <fullName evidence="1">F-box domain-containing protein</fullName>
    </recommendedName>
</protein>
<dbReference type="EMBL" id="CAJNOR010000839">
    <property type="protein sequence ID" value="CAF1018946.1"/>
    <property type="molecule type" value="Genomic_DNA"/>
</dbReference>
<dbReference type="PROSITE" id="PS50181">
    <property type="entry name" value="FBOX"/>
    <property type="match status" value="1"/>
</dbReference>
<keyword evidence="3" id="KW-1185">Reference proteome</keyword>
<name>A0A814I9X9_ADIRI</name>
<dbReference type="Proteomes" id="UP000663828">
    <property type="component" value="Unassembled WGS sequence"/>
</dbReference>
<sequence length="256" mass="30791">MSNPAQTLVQYFTTRFTRLSSFTHQYKLRRKIKKWRPLKCTALEHLPNEILLEIFSYLTLNDIHTSFYDLNTRLNQLIIFSCLRGFIIHTTKENNLYLKHILPHIPSCQINTLKLWHNSSYEQLLNEFPVNLCQVHTLVLRGLKNLSFYQCRQLLKHFQYLRTLTMIDFHTAELDWLDDETWKTLIESDLLFLRHLDVRICVIYHKQIYDDDKDNIIYSFTSRYARPTYRLYTGSLLKKNPILEICLTIDQVFPLR</sequence>
<gene>
    <name evidence="2" type="ORF">XAT740_LOCUS14128</name>
</gene>
<dbReference type="AlphaFoldDB" id="A0A814I9X9"/>
<evidence type="ECO:0000259" key="1">
    <source>
        <dbReference type="PROSITE" id="PS50181"/>
    </source>
</evidence>